<dbReference type="SUPFAM" id="SSF51395">
    <property type="entry name" value="FMN-linked oxidoreductases"/>
    <property type="match status" value="1"/>
</dbReference>
<evidence type="ECO:0000313" key="5">
    <source>
        <dbReference type="EMBL" id="NMM02038.1"/>
    </source>
</evidence>
<keyword evidence="6" id="KW-1185">Reference proteome</keyword>
<comment type="similarity">
    <text evidence="2">Belongs to the NADH:flavin oxidoreductase/NADH oxidase family.</text>
</comment>
<dbReference type="FunFam" id="3.20.20.70:FF:000059">
    <property type="entry name" value="N-ethylmaleimide reductase, FMN-linked"/>
    <property type="match status" value="1"/>
</dbReference>
<accession>A0A848II30</accession>
<dbReference type="InterPro" id="IPR045247">
    <property type="entry name" value="Oye-like"/>
</dbReference>
<dbReference type="PANTHER" id="PTHR22893:SF98">
    <property type="entry name" value="OXIDOREDUCTASE"/>
    <property type="match status" value="1"/>
</dbReference>
<dbReference type="InterPro" id="IPR013785">
    <property type="entry name" value="Aldolase_TIM"/>
</dbReference>
<dbReference type="GO" id="GO:0016628">
    <property type="term" value="F:oxidoreductase activity, acting on the CH-CH group of donors, NAD or NADP as acceptor"/>
    <property type="evidence" value="ECO:0007669"/>
    <property type="project" value="UniProtKB-ARBA"/>
</dbReference>
<name>A0A848II30_9BURK</name>
<gene>
    <name evidence="5" type="ORF">HHL24_29420</name>
</gene>
<dbReference type="InterPro" id="IPR001155">
    <property type="entry name" value="OxRdtase_FMN_N"/>
</dbReference>
<dbReference type="CDD" id="cd02933">
    <property type="entry name" value="OYE_like_FMN"/>
    <property type="match status" value="1"/>
</dbReference>
<reference evidence="5 6" key="1">
    <citation type="submission" date="2020-04" db="EMBL/GenBank/DDBJ databases">
        <title>Paraburkholderia sp. RP-4-7 isolated from soil.</title>
        <authorList>
            <person name="Dahal R.H."/>
        </authorList>
    </citation>
    <scope>NUCLEOTIDE SEQUENCE [LARGE SCALE GENOMIC DNA]</scope>
    <source>
        <strain evidence="5 6">RP-4-7</strain>
    </source>
</reference>
<dbReference type="Gene3D" id="3.20.20.70">
    <property type="entry name" value="Aldolase class I"/>
    <property type="match status" value="1"/>
</dbReference>
<dbReference type="Pfam" id="PF00724">
    <property type="entry name" value="Oxidored_FMN"/>
    <property type="match status" value="1"/>
</dbReference>
<protein>
    <submittedName>
        <fullName evidence="5">Alkene reductase</fullName>
    </submittedName>
</protein>
<comment type="cofactor">
    <cofactor evidence="1">
        <name>FMN</name>
        <dbReference type="ChEBI" id="CHEBI:58210"/>
    </cofactor>
</comment>
<evidence type="ECO:0000259" key="4">
    <source>
        <dbReference type="Pfam" id="PF00724"/>
    </source>
</evidence>
<feature type="domain" description="NADH:flavin oxidoreductase/NADH oxidase N-terminal" evidence="4">
    <location>
        <begin position="7"/>
        <end position="338"/>
    </location>
</feature>
<dbReference type="PANTHER" id="PTHR22893">
    <property type="entry name" value="NADH OXIDOREDUCTASE-RELATED"/>
    <property type="match status" value="1"/>
</dbReference>
<evidence type="ECO:0000256" key="1">
    <source>
        <dbReference type="ARBA" id="ARBA00001917"/>
    </source>
</evidence>
<dbReference type="GO" id="GO:0010181">
    <property type="term" value="F:FMN binding"/>
    <property type="evidence" value="ECO:0007669"/>
    <property type="project" value="InterPro"/>
</dbReference>
<proteinExistence type="inferred from homology"/>
<evidence type="ECO:0000313" key="6">
    <source>
        <dbReference type="Proteomes" id="UP000544134"/>
    </source>
</evidence>
<dbReference type="EMBL" id="JABBGJ010000035">
    <property type="protein sequence ID" value="NMM02038.1"/>
    <property type="molecule type" value="Genomic_DNA"/>
</dbReference>
<dbReference type="AlphaFoldDB" id="A0A848II30"/>
<comment type="caution">
    <text evidence="5">The sequence shown here is derived from an EMBL/GenBank/DDBJ whole genome shotgun (WGS) entry which is preliminary data.</text>
</comment>
<evidence type="ECO:0000256" key="2">
    <source>
        <dbReference type="ARBA" id="ARBA00005979"/>
    </source>
</evidence>
<evidence type="ECO:0000256" key="3">
    <source>
        <dbReference type="ARBA" id="ARBA00023002"/>
    </source>
</evidence>
<keyword evidence="3" id="KW-0560">Oxidoreductase</keyword>
<organism evidence="5 6">
    <name type="scientific">Paraburkholderia polaris</name>
    <dbReference type="NCBI Taxonomy" id="2728848"/>
    <lineage>
        <taxon>Bacteria</taxon>
        <taxon>Pseudomonadati</taxon>
        <taxon>Pseudomonadota</taxon>
        <taxon>Betaproteobacteria</taxon>
        <taxon>Burkholderiales</taxon>
        <taxon>Burkholderiaceae</taxon>
        <taxon>Paraburkholderia</taxon>
    </lineage>
</organism>
<sequence length="366" mass="39574">MLIVPTLFDSFDLHGLTLPNRIAMSAMTRTRASEDGVPTDVMRDYYVQRASAGLIVTECTQISTQAHGIIRAPGLHRADQIAAWRGITDAVHAAGGRIYCQIWHCGRVAHQDMRGGVLPVGPSPIPATGDFFLPTGRVEFPIPRELRIEEIAPIVEDFAQATRNAREAGFDGVELHGANGYLQDQFLQDGSNQRTDAYGGAVENRARLMLETTKAMIAAWSAEHVGVRLSPSSYLYGVDDSDKLVTFGFVVRALDALGVGYLCLLEPNAKDAQRGVQIRNVAETLRPMTSVPIIVNTGFDKAKANEVLSKGHADVVAFGVPFIANPDLVERLRSDAPLNKPDPSAFYGIGPKGYTDYPMLAGAVSA</sequence>
<dbReference type="GO" id="GO:0005829">
    <property type="term" value="C:cytosol"/>
    <property type="evidence" value="ECO:0007669"/>
    <property type="project" value="TreeGrafter"/>
</dbReference>
<dbReference type="Proteomes" id="UP000544134">
    <property type="component" value="Unassembled WGS sequence"/>
</dbReference>